<feature type="transmembrane region" description="Helical" evidence="1">
    <location>
        <begin position="6"/>
        <end position="21"/>
    </location>
</feature>
<keyword evidence="3" id="KW-1185">Reference proteome</keyword>
<feature type="transmembrane region" description="Helical" evidence="1">
    <location>
        <begin position="145"/>
        <end position="165"/>
    </location>
</feature>
<gene>
    <name evidence="2" type="ORF">SAMN05660841_00646</name>
</gene>
<feature type="transmembrane region" description="Helical" evidence="1">
    <location>
        <begin position="119"/>
        <end position="139"/>
    </location>
</feature>
<keyword evidence="1" id="KW-0812">Transmembrane</keyword>
<dbReference type="Pfam" id="PF04298">
    <property type="entry name" value="Zn_peptidase_2"/>
    <property type="match status" value="1"/>
</dbReference>
<sequence length="228" mass="25082">MGIWILLIVIGIVSMIVQTRFKNKFKKYSEMPLTSGLSGAEIAQKMLHDSNIYDVNIVSVEGQLTDHYNPATRTVNLSPEVYHGRSVAAAAVAAHECGHAVQHATAYSWLQFRSSMVPIVNFSSKIVSFTLMIGVMLAIFSHNYLLLQIGVAALAVTTVFSFITLPVEFDASKRALVWLDAAHVTHSREEHNGAKDALKWAAMTYVIAALSALVTLLYYASILLGRRD</sequence>
<dbReference type="InterPro" id="IPR007395">
    <property type="entry name" value="Zn_peptidase_2"/>
</dbReference>
<dbReference type="RefSeq" id="WP_079641153.1">
    <property type="nucleotide sequence ID" value="NZ_FUZF01000002.1"/>
</dbReference>
<organism evidence="2 3">
    <name type="scientific">Sphingobacterium nematocida</name>
    <dbReference type="NCBI Taxonomy" id="1513896"/>
    <lineage>
        <taxon>Bacteria</taxon>
        <taxon>Pseudomonadati</taxon>
        <taxon>Bacteroidota</taxon>
        <taxon>Sphingobacteriia</taxon>
        <taxon>Sphingobacteriales</taxon>
        <taxon>Sphingobacteriaceae</taxon>
        <taxon>Sphingobacterium</taxon>
    </lineage>
</organism>
<protein>
    <recommendedName>
        <fullName evidence="4">Zinc metallopeptidase</fullName>
    </recommendedName>
</protein>
<proteinExistence type="predicted"/>
<feature type="transmembrane region" description="Helical" evidence="1">
    <location>
        <begin position="197"/>
        <end position="220"/>
    </location>
</feature>
<evidence type="ECO:0000256" key="1">
    <source>
        <dbReference type="SAM" id="Phobius"/>
    </source>
</evidence>
<reference evidence="3" key="1">
    <citation type="submission" date="2017-02" db="EMBL/GenBank/DDBJ databases">
        <authorList>
            <person name="Varghese N."/>
            <person name="Submissions S."/>
        </authorList>
    </citation>
    <scope>NUCLEOTIDE SEQUENCE [LARGE SCALE GENOMIC DNA]</scope>
    <source>
        <strain evidence="3">DSM 24091</strain>
    </source>
</reference>
<evidence type="ECO:0008006" key="4">
    <source>
        <dbReference type="Google" id="ProtNLM"/>
    </source>
</evidence>
<accession>A0A1T5BGP7</accession>
<keyword evidence="1" id="KW-1133">Transmembrane helix</keyword>
<dbReference type="Proteomes" id="UP000190150">
    <property type="component" value="Unassembled WGS sequence"/>
</dbReference>
<evidence type="ECO:0000313" key="3">
    <source>
        <dbReference type="Proteomes" id="UP000190150"/>
    </source>
</evidence>
<dbReference type="OrthoDB" id="9784298at2"/>
<dbReference type="AlphaFoldDB" id="A0A1T5BGP7"/>
<name>A0A1T5BGP7_9SPHI</name>
<keyword evidence="1" id="KW-0472">Membrane</keyword>
<dbReference type="EMBL" id="FUZF01000002">
    <property type="protein sequence ID" value="SKB46003.1"/>
    <property type="molecule type" value="Genomic_DNA"/>
</dbReference>
<dbReference type="PANTHER" id="PTHR36434">
    <property type="entry name" value="MEMBRANE PROTEASE YUGP-RELATED"/>
    <property type="match status" value="1"/>
</dbReference>
<dbReference type="PANTHER" id="PTHR36434:SF1">
    <property type="entry name" value="MEMBRANE PROTEASE YUGP-RELATED"/>
    <property type="match status" value="1"/>
</dbReference>
<evidence type="ECO:0000313" key="2">
    <source>
        <dbReference type="EMBL" id="SKB46003.1"/>
    </source>
</evidence>